<sequence length="392" mass="43194">MDQVLDLFPTDRPPRTILVVCTRRIGDVLLTTPFVRSLKVRWPQAQIDMLVFRGTEGVLENNPDVRRVITVAQRTGIGERFADAARIWRRYDLACAAISSDRARFYCWFAGRKRIGLLAPERVTRFNRWMLDRHAVDDSDLHTVNSGLLLARGLGITPLAEVVPPAVGRGAAAVARFEQCFDGAGELQGRPYVVLHPYPMYAYKLWHLDGWVELATWLHAQGFAIALSGGPAPAERDYAEQIAGRLSGIVLNRVGQLSLAESAEMIRRARLYVGPDTSATHIAAATGTPTLALFGPSDPVRWGPWPHGWAAAVNPWQRKGTARHGNVYLLQGEGSCVPCLKEGCEQRLESLSECLTTLSAARVIRAAGELLNVAVPDTLVRVDAIARENKHV</sequence>
<reference evidence="3 4" key="1">
    <citation type="submission" date="2015-11" db="EMBL/GenBank/DDBJ databases">
        <title>Expanding the genomic diversity of Burkholderia species for the development of highly accurate diagnostics.</title>
        <authorList>
            <person name="Sahl J."/>
            <person name="Keim P."/>
            <person name="Wagner D."/>
        </authorList>
    </citation>
    <scope>NUCLEOTIDE SEQUENCE [LARGE SCALE GENOMIC DNA]</scope>
    <source>
        <strain evidence="3 4">RF32-BP4</strain>
    </source>
</reference>
<dbReference type="EMBL" id="LOTN01000027">
    <property type="protein sequence ID" value="KUZ90596.1"/>
    <property type="molecule type" value="Genomic_DNA"/>
</dbReference>
<dbReference type="Proteomes" id="UP000065521">
    <property type="component" value="Unassembled WGS sequence"/>
</dbReference>
<name>A0A102JSE6_9BURK</name>
<dbReference type="GO" id="GO:0009244">
    <property type="term" value="P:lipopolysaccharide core region biosynthetic process"/>
    <property type="evidence" value="ECO:0007669"/>
    <property type="project" value="TreeGrafter"/>
</dbReference>
<dbReference type="AlphaFoldDB" id="A0A102JSE6"/>
<dbReference type="Gene3D" id="3.40.50.2000">
    <property type="entry name" value="Glycogen Phosphorylase B"/>
    <property type="match status" value="2"/>
</dbReference>
<evidence type="ECO:0000256" key="2">
    <source>
        <dbReference type="ARBA" id="ARBA00022679"/>
    </source>
</evidence>
<gene>
    <name evidence="3" type="ORF">WI38_13900</name>
</gene>
<keyword evidence="2 3" id="KW-0808">Transferase</keyword>
<dbReference type="PANTHER" id="PTHR30160">
    <property type="entry name" value="TETRAACYLDISACCHARIDE 4'-KINASE-RELATED"/>
    <property type="match status" value="1"/>
</dbReference>
<organism evidence="3 4">
    <name type="scientific">Burkholderia ubonensis</name>
    <dbReference type="NCBI Taxonomy" id="101571"/>
    <lineage>
        <taxon>Bacteria</taxon>
        <taxon>Pseudomonadati</taxon>
        <taxon>Pseudomonadota</taxon>
        <taxon>Betaproteobacteria</taxon>
        <taxon>Burkholderiales</taxon>
        <taxon>Burkholderiaceae</taxon>
        <taxon>Burkholderia</taxon>
        <taxon>Burkholderia cepacia complex</taxon>
    </lineage>
</organism>
<dbReference type="RefSeq" id="WP_059633209.1">
    <property type="nucleotide sequence ID" value="NZ_LOTK01000075.1"/>
</dbReference>
<dbReference type="InterPro" id="IPR051199">
    <property type="entry name" value="LPS_LOS_Heptosyltrfase"/>
</dbReference>
<comment type="caution">
    <text evidence="3">The sequence shown here is derived from an EMBL/GenBank/DDBJ whole genome shotgun (WGS) entry which is preliminary data.</text>
</comment>
<protein>
    <submittedName>
        <fullName evidence="3">Glycosyl transferase family 1</fullName>
    </submittedName>
</protein>
<dbReference type="GO" id="GO:0005829">
    <property type="term" value="C:cytosol"/>
    <property type="evidence" value="ECO:0007669"/>
    <property type="project" value="TreeGrafter"/>
</dbReference>
<dbReference type="Pfam" id="PF01075">
    <property type="entry name" value="Glyco_transf_9"/>
    <property type="match status" value="1"/>
</dbReference>
<dbReference type="PANTHER" id="PTHR30160:SF1">
    <property type="entry name" value="LIPOPOLYSACCHARIDE 1,2-N-ACETYLGLUCOSAMINETRANSFERASE-RELATED"/>
    <property type="match status" value="1"/>
</dbReference>
<keyword evidence="1" id="KW-0328">Glycosyltransferase</keyword>
<evidence type="ECO:0000313" key="4">
    <source>
        <dbReference type="Proteomes" id="UP000065521"/>
    </source>
</evidence>
<proteinExistence type="predicted"/>
<evidence type="ECO:0000256" key="1">
    <source>
        <dbReference type="ARBA" id="ARBA00022676"/>
    </source>
</evidence>
<evidence type="ECO:0000313" key="3">
    <source>
        <dbReference type="EMBL" id="KUZ90596.1"/>
    </source>
</evidence>
<dbReference type="InterPro" id="IPR002201">
    <property type="entry name" value="Glyco_trans_9"/>
</dbReference>
<accession>A0A102JSE6</accession>
<dbReference type="GO" id="GO:0008713">
    <property type="term" value="F:ADP-heptose-lipopolysaccharide heptosyltransferase activity"/>
    <property type="evidence" value="ECO:0007669"/>
    <property type="project" value="TreeGrafter"/>
</dbReference>
<dbReference type="SUPFAM" id="SSF53756">
    <property type="entry name" value="UDP-Glycosyltransferase/glycogen phosphorylase"/>
    <property type="match status" value="1"/>
</dbReference>
<dbReference type="CDD" id="cd03789">
    <property type="entry name" value="GT9_LPS_heptosyltransferase"/>
    <property type="match status" value="1"/>
</dbReference>